<dbReference type="InterPro" id="IPR014756">
    <property type="entry name" value="Ig_E-set"/>
</dbReference>
<comment type="caution">
    <text evidence="3">The sequence shown here is derived from an EMBL/GenBank/DDBJ whole genome shotgun (WGS) entry which is preliminary data.</text>
</comment>
<gene>
    <name evidence="3" type="ORF">ElyMa_001733900</name>
</gene>
<dbReference type="Pfam" id="PF02221">
    <property type="entry name" value="E1_DerP2_DerF2"/>
    <property type="match status" value="1"/>
</dbReference>
<dbReference type="SUPFAM" id="SSF81296">
    <property type="entry name" value="E set domains"/>
    <property type="match status" value="1"/>
</dbReference>
<evidence type="ECO:0000313" key="3">
    <source>
        <dbReference type="EMBL" id="GFS26909.1"/>
    </source>
</evidence>
<name>A0AAV4JVT7_9GAST</name>
<feature type="domain" description="MD-2-related lipid-recognition" evidence="2">
    <location>
        <begin position="51"/>
        <end position="161"/>
    </location>
</feature>
<organism evidence="3 4">
    <name type="scientific">Elysia marginata</name>
    <dbReference type="NCBI Taxonomy" id="1093978"/>
    <lineage>
        <taxon>Eukaryota</taxon>
        <taxon>Metazoa</taxon>
        <taxon>Spiralia</taxon>
        <taxon>Lophotrochozoa</taxon>
        <taxon>Mollusca</taxon>
        <taxon>Gastropoda</taxon>
        <taxon>Heterobranchia</taxon>
        <taxon>Euthyneura</taxon>
        <taxon>Panpulmonata</taxon>
        <taxon>Sacoglossa</taxon>
        <taxon>Placobranchoidea</taxon>
        <taxon>Plakobranchidae</taxon>
        <taxon>Elysia</taxon>
    </lineage>
</organism>
<protein>
    <recommendedName>
        <fullName evidence="2">MD-2-related lipid-recognition domain-containing protein</fullName>
    </recommendedName>
</protein>
<dbReference type="InterPro" id="IPR003172">
    <property type="entry name" value="ML_dom"/>
</dbReference>
<keyword evidence="1" id="KW-0732">Signal</keyword>
<feature type="signal peptide" evidence="1">
    <location>
        <begin position="1"/>
        <end position="23"/>
    </location>
</feature>
<evidence type="ECO:0000313" key="4">
    <source>
        <dbReference type="Proteomes" id="UP000762676"/>
    </source>
</evidence>
<feature type="chain" id="PRO_5043932473" description="MD-2-related lipid-recognition domain-containing protein" evidence="1">
    <location>
        <begin position="24"/>
        <end position="164"/>
    </location>
</feature>
<dbReference type="Gene3D" id="2.60.40.770">
    <property type="match status" value="1"/>
</dbReference>
<proteinExistence type="predicted"/>
<sequence>MRLERSSLLIKAVALVTVGIVVCDEDQTISRFTVVEDAGYATNCGSAPFNLSWTPKVLSPFKPINMTVVFRLPYELDGGSYNVVVTQYGMPDPFITFTNQFTCAEVKKYMECPAQKGYVINKTLHMEHTEGLTIFLGRFIMKAELKNRAGKLLLCANLDFTVNN</sequence>
<dbReference type="Proteomes" id="UP000762676">
    <property type="component" value="Unassembled WGS sequence"/>
</dbReference>
<accession>A0AAV4JVT7</accession>
<evidence type="ECO:0000259" key="2">
    <source>
        <dbReference type="Pfam" id="PF02221"/>
    </source>
</evidence>
<reference evidence="3 4" key="1">
    <citation type="journal article" date="2021" name="Elife">
        <title>Chloroplast acquisition without the gene transfer in kleptoplastic sea slugs, Plakobranchus ocellatus.</title>
        <authorList>
            <person name="Maeda T."/>
            <person name="Takahashi S."/>
            <person name="Yoshida T."/>
            <person name="Shimamura S."/>
            <person name="Takaki Y."/>
            <person name="Nagai Y."/>
            <person name="Toyoda A."/>
            <person name="Suzuki Y."/>
            <person name="Arimoto A."/>
            <person name="Ishii H."/>
            <person name="Satoh N."/>
            <person name="Nishiyama T."/>
            <person name="Hasebe M."/>
            <person name="Maruyama T."/>
            <person name="Minagawa J."/>
            <person name="Obokata J."/>
            <person name="Shigenobu S."/>
        </authorList>
    </citation>
    <scope>NUCLEOTIDE SEQUENCE [LARGE SCALE GENOMIC DNA]</scope>
</reference>
<keyword evidence="4" id="KW-1185">Reference proteome</keyword>
<evidence type="ECO:0000256" key="1">
    <source>
        <dbReference type="SAM" id="SignalP"/>
    </source>
</evidence>
<dbReference type="EMBL" id="BMAT01003508">
    <property type="protein sequence ID" value="GFS26909.1"/>
    <property type="molecule type" value="Genomic_DNA"/>
</dbReference>
<dbReference type="AlphaFoldDB" id="A0AAV4JVT7"/>